<protein>
    <submittedName>
        <fullName evidence="2">Uncharacterized protein</fullName>
    </submittedName>
</protein>
<accession>A0A0D3GWG7</accession>
<evidence type="ECO:0000256" key="1">
    <source>
        <dbReference type="SAM" id="MobiDB-lite"/>
    </source>
</evidence>
<organism evidence="2">
    <name type="scientific">Oryza barthii</name>
    <dbReference type="NCBI Taxonomy" id="65489"/>
    <lineage>
        <taxon>Eukaryota</taxon>
        <taxon>Viridiplantae</taxon>
        <taxon>Streptophyta</taxon>
        <taxon>Embryophyta</taxon>
        <taxon>Tracheophyta</taxon>
        <taxon>Spermatophyta</taxon>
        <taxon>Magnoliopsida</taxon>
        <taxon>Liliopsida</taxon>
        <taxon>Poales</taxon>
        <taxon>Poaceae</taxon>
        <taxon>BOP clade</taxon>
        <taxon>Oryzoideae</taxon>
        <taxon>Oryzeae</taxon>
        <taxon>Oryzinae</taxon>
        <taxon>Oryza</taxon>
    </lineage>
</organism>
<reference evidence="2" key="2">
    <citation type="submission" date="2015-03" db="UniProtKB">
        <authorList>
            <consortium name="EnsemblPlants"/>
        </authorList>
    </citation>
    <scope>IDENTIFICATION</scope>
</reference>
<dbReference type="Gramene" id="OBART08G03280.1">
    <property type="protein sequence ID" value="OBART08G03280.1"/>
    <property type="gene ID" value="OBART08G03280"/>
</dbReference>
<keyword evidence="3" id="KW-1185">Reference proteome</keyword>
<proteinExistence type="predicted"/>
<sequence length="120" mass="12925">MAWSQTRRRGASSMGVAMASIRPQQQPDGGRLKPSSHLQYVVIVLWISPLSSSVSDGDQGWVNGACWAAAGNLSPTSICTEEARRLDGEGSRVEEARRLILPSLTNVVVVLVVNLHSRVS</sequence>
<reference evidence="2" key="1">
    <citation type="journal article" date="2009" name="Rice">
        <title>De Novo Next Generation Sequencing of Plant Genomes.</title>
        <authorList>
            <person name="Rounsley S."/>
            <person name="Marri P.R."/>
            <person name="Yu Y."/>
            <person name="He R."/>
            <person name="Sisneros N."/>
            <person name="Goicoechea J.L."/>
            <person name="Lee S.J."/>
            <person name="Angelova A."/>
            <person name="Kudrna D."/>
            <person name="Luo M."/>
            <person name="Affourtit J."/>
            <person name="Desany B."/>
            <person name="Knight J."/>
            <person name="Niazi F."/>
            <person name="Egholm M."/>
            <person name="Wing R.A."/>
        </authorList>
    </citation>
    <scope>NUCLEOTIDE SEQUENCE [LARGE SCALE GENOMIC DNA]</scope>
    <source>
        <strain evidence="2">cv. IRGC 105608</strain>
    </source>
</reference>
<name>A0A0D3GWG7_9ORYZ</name>
<dbReference type="Proteomes" id="UP000026960">
    <property type="component" value="Chromosome 8"/>
</dbReference>
<evidence type="ECO:0000313" key="3">
    <source>
        <dbReference type="Proteomes" id="UP000026960"/>
    </source>
</evidence>
<feature type="compositionally biased region" description="Basic residues" evidence="1">
    <location>
        <begin position="1"/>
        <end position="10"/>
    </location>
</feature>
<feature type="region of interest" description="Disordered" evidence="1">
    <location>
        <begin position="1"/>
        <end position="31"/>
    </location>
</feature>
<dbReference type="HOGENOM" id="CLU_2065354_0_0_1"/>
<dbReference type="PaxDb" id="65489-OBART08G03280.1"/>
<evidence type="ECO:0000313" key="2">
    <source>
        <dbReference type="EnsemblPlants" id="OBART08G03280.1"/>
    </source>
</evidence>
<dbReference type="EnsemblPlants" id="OBART08G03280.1">
    <property type="protein sequence ID" value="OBART08G03280.1"/>
    <property type="gene ID" value="OBART08G03280"/>
</dbReference>
<dbReference type="AlphaFoldDB" id="A0A0D3GWG7"/>